<dbReference type="GO" id="GO:0010207">
    <property type="term" value="P:photosystem II assembly"/>
    <property type="evidence" value="ECO:0007669"/>
    <property type="project" value="InterPro"/>
</dbReference>
<evidence type="ECO:0000313" key="4">
    <source>
        <dbReference type="Proteomes" id="UP000012073"/>
    </source>
</evidence>
<dbReference type="PhylomeDB" id="S0F2S3"/>
<dbReference type="KEGG" id="ccp:CHC_T00007922001"/>
<organism evidence="3 4">
    <name type="scientific">Chondrus crispus</name>
    <name type="common">Carrageen Irish moss</name>
    <name type="synonym">Polymorpha crispa</name>
    <dbReference type="NCBI Taxonomy" id="2769"/>
    <lineage>
        <taxon>Eukaryota</taxon>
        <taxon>Rhodophyta</taxon>
        <taxon>Florideophyceae</taxon>
        <taxon>Rhodymeniophycidae</taxon>
        <taxon>Gigartinales</taxon>
        <taxon>Gigartinaceae</taxon>
        <taxon>Chondrus</taxon>
    </lineage>
</organism>
<dbReference type="PANTHER" id="PTHR34793">
    <property type="entry name" value="PROTEIN THYLAKOID FORMATION 1, CHLOROPLASTIC"/>
    <property type="match status" value="1"/>
</dbReference>
<dbReference type="InterPro" id="IPR017499">
    <property type="entry name" value="Thf1"/>
</dbReference>
<dbReference type="OrthoDB" id="4812at2759"/>
<proteinExistence type="predicted"/>
<dbReference type="PANTHER" id="PTHR34793:SF1">
    <property type="entry name" value="PROTEIN THYLAKOID FORMATION 1, CHLOROPLASTIC"/>
    <property type="match status" value="1"/>
</dbReference>
<sequence>MWRFDSVFAYGFDQVFEQFLRYYPDLDERDALYKACVESVRLDYNTIRSNAAAVGDWLEGKSEKDVLDALAAAPEGASAADVGPVIEAVAYVRHAGPFDWYYSRMFGIGLIQVMAKVGVDLSITNAEAWADAMKMEKSKFAAEMGAYLSSMERLKQAEQIFAESTAREAKKTAERLAARAQAAAKEADQLEKEDELEVEAPTTSV</sequence>
<dbReference type="Gramene" id="CDF77411">
    <property type="protein sequence ID" value="CDF77411"/>
    <property type="gene ID" value="CHC_T00007922001"/>
</dbReference>
<dbReference type="Proteomes" id="UP000012073">
    <property type="component" value="Unassembled WGS sequence"/>
</dbReference>
<evidence type="ECO:0000313" key="3">
    <source>
        <dbReference type="EMBL" id="CDF77411.1"/>
    </source>
</evidence>
<evidence type="ECO:0000256" key="1">
    <source>
        <dbReference type="ARBA" id="ARBA00023054"/>
    </source>
</evidence>
<protein>
    <submittedName>
        <fullName evidence="3">Uncharacterized protein</fullName>
    </submittedName>
</protein>
<dbReference type="EMBL" id="HG001523">
    <property type="protein sequence ID" value="CDF77411.1"/>
    <property type="molecule type" value="Genomic_DNA"/>
</dbReference>
<feature type="region of interest" description="Disordered" evidence="2">
    <location>
        <begin position="184"/>
        <end position="205"/>
    </location>
</feature>
<dbReference type="GeneID" id="17319998"/>
<name>S0F2S3_CHOCR</name>
<evidence type="ECO:0000256" key="2">
    <source>
        <dbReference type="SAM" id="MobiDB-lite"/>
    </source>
</evidence>
<dbReference type="AlphaFoldDB" id="S0F2S3"/>
<keyword evidence="4" id="KW-1185">Reference proteome</keyword>
<keyword evidence="1" id="KW-0175">Coiled coil</keyword>
<reference evidence="4" key="1">
    <citation type="journal article" date="2013" name="Proc. Natl. Acad. Sci. U.S.A.">
        <title>Genome structure and metabolic features in the red seaweed Chondrus crispus shed light on evolution of the Archaeplastida.</title>
        <authorList>
            <person name="Collen J."/>
            <person name="Porcel B."/>
            <person name="Carre W."/>
            <person name="Ball S.G."/>
            <person name="Chaparro C."/>
            <person name="Tonon T."/>
            <person name="Barbeyron T."/>
            <person name="Michel G."/>
            <person name="Noel B."/>
            <person name="Valentin K."/>
            <person name="Elias M."/>
            <person name="Artiguenave F."/>
            <person name="Arun A."/>
            <person name="Aury J.M."/>
            <person name="Barbosa-Neto J.F."/>
            <person name="Bothwell J.H."/>
            <person name="Bouget F.Y."/>
            <person name="Brillet L."/>
            <person name="Cabello-Hurtado F."/>
            <person name="Capella-Gutierrez S."/>
            <person name="Charrier B."/>
            <person name="Cladiere L."/>
            <person name="Cock J.M."/>
            <person name="Coelho S.M."/>
            <person name="Colleoni C."/>
            <person name="Czjzek M."/>
            <person name="Da Silva C."/>
            <person name="Delage L."/>
            <person name="Denoeud F."/>
            <person name="Deschamps P."/>
            <person name="Dittami S.M."/>
            <person name="Gabaldon T."/>
            <person name="Gachon C.M."/>
            <person name="Groisillier A."/>
            <person name="Herve C."/>
            <person name="Jabbari K."/>
            <person name="Katinka M."/>
            <person name="Kloareg B."/>
            <person name="Kowalczyk N."/>
            <person name="Labadie K."/>
            <person name="Leblanc C."/>
            <person name="Lopez P.J."/>
            <person name="McLachlan D.H."/>
            <person name="Meslet-Cladiere L."/>
            <person name="Moustafa A."/>
            <person name="Nehr Z."/>
            <person name="Nyvall Collen P."/>
            <person name="Panaud O."/>
            <person name="Partensky F."/>
            <person name="Poulain J."/>
            <person name="Rensing S.A."/>
            <person name="Rousvoal S."/>
            <person name="Samson G."/>
            <person name="Symeonidi A."/>
            <person name="Weissenbach J."/>
            <person name="Zambounis A."/>
            <person name="Wincker P."/>
            <person name="Boyen C."/>
        </authorList>
    </citation>
    <scope>NUCLEOTIDE SEQUENCE [LARGE SCALE GENOMIC DNA]</scope>
    <source>
        <strain evidence="4">cv. Stackhouse</strain>
    </source>
</reference>
<dbReference type="RefSeq" id="XP_005712285.1">
    <property type="nucleotide sequence ID" value="XM_005712228.1"/>
</dbReference>
<gene>
    <name evidence="3" type="ORF">CHC_T00007922001</name>
</gene>
<accession>S0F2S3</accession>
<dbReference type="Pfam" id="PF11264">
    <property type="entry name" value="ThylakoidFormat"/>
    <property type="match status" value="1"/>
</dbReference>